<dbReference type="eggNOG" id="COG0484">
    <property type="taxonomic scope" value="Bacteria"/>
</dbReference>
<proteinExistence type="predicted"/>
<dbReference type="InterPro" id="IPR001623">
    <property type="entry name" value="DnaJ_domain"/>
</dbReference>
<dbReference type="InterPro" id="IPR036869">
    <property type="entry name" value="J_dom_sf"/>
</dbReference>
<keyword evidence="6" id="KW-1185">Reference proteome</keyword>
<gene>
    <name evidence="5" type="ordered locus">Lcho_3374</name>
</gene>
<dbReference type="Proteomes" id="UP000001693">
    <property type="component" value="Chromosome"/>
</dbReference>
<dbReference type="InterPro" id="IPR002939">
    <property type="entry name" value="DnaJ_C"/>
</dbReference>
<dbReference type="Pfam" id="PF00226">
    <property type="entry name" value="DnaJ"/>
    <property type="match status" value="1"/>
</dbReference>
<dbReference type="OrthoDB" id="9779889at2"/>
<dbReference type="Pfam" id="PF01556">
    <property type="entry name" value="DnaJ_C"/>
    <property type="match status" value="1"/>
</dbReference>
<name>B1Y2X6_LEPCP</name>
<feature type="domain" description="J" evidence="4">
    <location>
        <begin position="5"/>
        <end position="69"/>
    </location>
</feature>
<evidence type="ECO:0000256" key="1">
    <source>
        <dbReference type="ARBA" id="ARBA00022490"/>
    </source>
</evidence>
<evidence type="ECO:0000256" key="2">
    <source>
        <dbReference type="ARBA" id="ARBA00023125"/>
    </source>
</evidence>
<reference evidence="5 6" key="1">
    <citation type="submission" date="2008-03" db="EMBL/GenBank/DDBJ databases">
        <title>Complete sequence of Leptothrix cholodnii SP-6.</title>
        <authorList>
            <consortium name="US DOE Joint Genome Institute"/>
            <person name="Copeland A."/>
            <person name="Lucas S."/>
            <person name="Lapidus A."/>
            <person name="Glavina del Rio T."/>
            <person name="Dalin E."/>
            <person name="Tice H."/>
            <person name="Bruce D."/>
            <person name="Goodwin L."/>
            <person name="Pitluck S."/>
            <person name="Chertkov O."/>
            <person name="Brettin T."/>
            <person name="Detter J.C."/>
            <person name="Han C."/>
            <person name="Kuske C.R."/>
            <person name="Schmutz J."/>
            <person name="Larimer F."/>
            <person name="Land M."/>
            <person name="Hauser L."/>
            <person name="Kyrpides N."/>
            <person name="Lykidis A."/>
            <person name="Emerson D."/>
            <person name="Richardson P."/>
        </authorList>
    </citation>
    <scope>NUCLEOTIDE SEQUENCE [LARGE SCALE GENOMIC DNA]</scope>
    <source>
        <strain evidence="6">ATCC 51168 / LMG 8142 / SP-6</strain>
    </source>
</reference>
<dbReference type="Gene3D" id="2.60.260.20">
    <property type="entry name" value="Urease metallochaperone UreE, N-terminal domain"/>
    <property type="match status" value="2"/>
</dbReference>
<protein>
    <submittedName>
        <fullName evidence="5">Heat shock protein DnaJ domain protein</fullName>
    </submittedName>
</protein>
<dbReference type="SUPFAM" id="SSF46565">
    <property type="entry name" value="Chaperone J-domain"/>
    <property type="match status" value="1"/>
</dbReference>
<keyword evidence="2" id="KW-0238">DNA-binding</keyword>
<sequence>MEFKDYYQLLGVSRDAGADDIKKAYRRMARKFHPDVSKEPDAAARMSEVNEAHAVLSDTERRAAYDAIAQGRRQGERFTPPPDWDAGFEFSGRGFDGRGRGDEAGGHSDFFDQLFGRMAGGARRPGRAAGRGAGGFKVRGADHHAKIVLDLADAFSGATRQVTLRSPRSDEHGRVSLAPRTLDVRIPAGIRPGQQIRLAGQGGEGVSGAQPGDLFLEVHFRAHPLFTVDGANLIADLPLAPWEAALGAVVPVELPDGSSLKVRVPSGAQSGAQLTVRGRGLPAASAAAPAGDLDLVLKVLLPSAFDPRARKLYEQMAAELSDFDARKVARAEAERRAAPAEDSDRAA</sequence>
<dbReference type="GO" id="GO:0042026">
    <property type="term" value="P:protein refolding"/>
    <property type="evidence" value="ECO:0007669"/>
    <property type="project" value="TreeGrafter"/>
</dbReference>
<dbReference type="GO" id="GO:0051082">
    <property type="term" value="F:unfolded protein binding"/>
    <property type="evidence" value="ECO:0007669"/>
    <property type="project" value="InterPro"/>
</dbReference>
<keyword evidence="5" id="KW-0346">Stress response</keyword>
<dbReference type="Gene3D" id="1.10.287.110">
    <property type="entry name" value="DnaJ domain"/>
    <property type="match status" value="1"/>
</dbReference>
<evidence type="ECO:0000256" key="3">
    <source>
        <dbReference type="ARBA" id="ARBA00023186"/>
    </source>
</evidence>
<dbReference type="InterPro" id="IPR008971">
    <property type="entry name" value="HSP40/DnaJ_pept-bd"/>
</dbReference>
<dbReference type="KEGG" id="lch:Lcho_3374"/>
<dbReference type="PANTHER" id="PTHR43096:SF52">
    <property type="entry name" value="DNAJ HOMOLOG 1, MITOCHONDRIAL-RELATED"/>
    <property type="match status" value="1"/>
</dbReference>
<dbReference type="CDD" id="cd06257">
    <property type="entry name" value="DnaJ"/>
    <property type="match status" value="1"/>
</dbReference>
<dbReference type="AlphaFoldDB" id="B1Y2X6"/>
<keyword evidence="3" id="KW-0143">Chaperone</keyword>
<dbReference type="PRINTS" id="PR00625">
    <property type="entry name" value="JDOMAIN"/>
</dbReference>
<dbReference type="GO" id="GO:0005737">
    <property type="term" value="C:cytoplasm"/>
    <property type="evidence" value="ECO:0007669"/>
    <property type="project" value="TreeGrafter"/>
</dbReference>
<dbReference type="STRING" id="395495.Lcho_3374"/>
<dbReference type="GO" id="GO:0003677">
    <property type="term" value="F:DNA binding"/>
    <property type="evidence" value="ECO:0007669"/>
    <property type="project" value="UniProtKB-KW"/>
</dbReference>
<accession>B1Y2X6</accession>
<dbReference type="SMART" id="SM00271">
    <property type="entry name" value="DnaJ"/>
    <property type="match status" value="1"/>
</dbReference>
<keyword evidence="1" id="KW-0963">Cytoplasm</keyword>
<dbReference type="RefSeq" id="WP_012348379.1">
    <property type="nucleotide sequence ID" value="NC_010524.1"/>
</dbReference>
<dbReference type="FunFam" id="2.60.260.20:FF:000008">
    <property type="entry name" value="Curved DNA-binding protein"/>
    <property type="match status" value="1"/>
</dbReference>
<dbReference type="PANTHER" id="PTHR43096">
    <property type="entry name" value="DNAJ HOMOLOG 1, MITOCHONDRIAL-RELATED"/>
    <property type="match status" value="1"/>
</dbReference>
<dbReference type="SUPFAM" id="SSF49493">
    <property type="entry name" value="HSP40/DnaJ peptide-binding domain"/>
    <property type="match status" value="2"/>
</dbReference>
<dbReference type="EMBL" id="CP001013">
    <property type="protein sequence ID" value="ACB35632.1"/>
    <property type="molecule type" value="Genomic_DNA"/>
</dbReference>
<evidence type="ECO:0000313" key="5">
    <source>
        <dbReference type="EMBL" id="ACB35632.1"/>
    </source>
</evidence>
<dbReference type="PROSITE" id="PS50076">
    <property type="entry name" value="DNAJ_2"/>
    <property type="match status" value="1"/>
</dbReference>
<evidence type="ECO:0000259" key="4">
    <source>
        <dbReference type="PROSITE" id="PS50076"/>
    </source>
</evidence>
<dbReference type="CDD" id="cd10747">
    <property type="entry name" value="DnaJ_C"/>
    <property type="match status" value="1"/>
</dbReference>
<dbReference type="HOGENOM" id="CLU_017633_0_0_4"/>
<evidence type="ECO:0000313" key="6">
    <source>
        <dbReference type="Proteomes" id="UP000001693"/>
    </source>
</evidence>
<organism evidence="5 6">
    <name type="scientific">Leptothrix cholodnii (strain ATCC 51168 / LMG 8142 / SP-6)</name>
    <name type="common">Leptothrix discophora (strain SP-6)</name>
    <dbReference type="NCBI Taxonomy" id="395495"/>
    <lineage>
        <taxon>Bacteria</taxon>
        <taxon>Pseudomonadati</taxon>
        <taxon>Pseudomonadota</taxon>
        <taxon>Betaproteobacteria</taxon>
        <taxon>Burkholderiales</taxon>
        <taxon>Sphaerotilaceae</taxon>
        <taxon>Leptothrix</taxon>
    </lineage>
</organism>